<dbReference type="InterPro" id="IPR005162">
    <property type="entry name" value="Retrotrans_gag_dom"/>
</dbReference>
<feature type="domain" description="Retrotransposon gag" evidence="1">
    <location>
        <begin position="46"/>
        <end position="139"/>
    </location>
</feature>
<dbReference type="EMBL" id="CARXXK010000003">
    <property type="protein sequence ID" value="CAI6361524.1"/>
    <property type="molecule type" value="Genomic_DNA"/>
</dbReference>
<reference evidence="2 3" key="1">
    <citation type="submission" date="2023-01" db="EMBL/GenBank/DDBJ databases">
        <authorList>
            <person name="Whitehead M."/>
        </authorList>
    </citation>
    <scope>NUCLEOTIDE SEQUENCE [LARGE SCALE GENOMIC DNA]</scope>
</reference>
<dbReference type="Pfam" id="PF03732">
    <property type="entry name" value="Retrotrans_gag"/>
    <property type="match status" value="1"/>
</dbReference>
<dbReference type="AlphaFoldDB" id="A0AAV0X0U2"/>
<proteinExistence type="predicted"/>
<gene>
    <name evidence="2" type="ORF">MEUPH1_LOCUS16695</name>
</gene>
<evidence type="ECO:0000313" key="3">
    <source>
        <dbReference type="Proteomes" id="UP001160148"/>
    </source>
</evidence>
<evidence type="ECO:0000313" key="2">
    <source>
        <dbReference type="EMBL" id="CAI6361524.1"/>
    </source>
</evidence>
<sequence length="191" mass="22215">MPKNNKPYLKPSNFTGLIFENIDTFLKKYDRAAIINGWSEAEKTQYIPVFLKGSALTFYDNIIDSGEDLKWADLEKKIRLEFEPIAQTDMLRLMLEKRKQLPDEHTVSYINDAESLCRRIDCKMSQEEIVRNIMKGLDPSIARYIGIMGNENLTELKSNVRKYEMVEFMITGDTPKTSLDFETELIKSKLQ</sequence>
<evidence type="ECO:0000259" key="1">
    <source>
        <dbReference type="Pfam" id="PF03732"/>
    </source>
</evidence>
<accession>A0AAV0X0U2</accession>
<dbReference type="PANTHER" id="PTHR33194:SF4">
    <property type="entry name" value="CCHC-TYPE DOMAIN-CONTAINING PROTEIN"/>
    <property type="match status" value="1"/>
</dbReference>
<keyword evidence="3" id="KW-1185">Reference proteome</keyword>
<dbReference type="Proteomes" id="UP001160148">
    <property type="component" value="Unassembled WGS sequence"/>
</dbReference>
<name>A0AAV0X0U2_9HEMI</name>
<comment type="caution">
    <text evidence="2">The sequence shown here is derived from an EMBL/GenBank/DDBJ whole genome shotgun (WGS) entry which is preliminary data.</text>
</comment>
<dbReference type="PANTHER" id="PTHR33194">
    <property type="entry name" value="ZINC KNUCKLE DOMAINCONTAINING PROTEIN"/>
    <property type="match status" value="1"/>
</dbReference>
<organism evidence="2 3">
    <name type="scientific">Macrosiphum euphorbiae</name>
    <name type="common">potato aphid</name>
    <dbReference type="NCBI Taxonomy" id="13131"/>
    <lineage>
        <taxon>Eukaryota</taxon>
        <taxon>Metazoa</taxon>
        <taxon>Ecdysozoa</taxon>
        <taxon>Arthropoda</taxon>
        <taxon>Hexapoda</taxon>
        <taxon>Insecta</taxon>
        <taxon>Pterygota</taxon>
        <taxon>Neoptera</taxon>
        <taxon>Paraneoptera</taxon>
        <taxon>Hemiptera</taxon>
        <taxon>Sternorrhyncha</taxon>
        <taxon>Aphidomorpha</taxon>
        <taxon>Aphidoidea</taxon>
        <taxon>Aphididae</taxon>
        <taxon>Macrosiphini</taxon>
        <taxon>Macrosiphum</taxon>
    </lineage>
</organism>
<protein>
    <recommendedName>
        <fullName evidence="1">Retrotransposon gag domain-containing protein</fullName>
    </recommendedName>
</protein>